<dbReference type="InterPro" id="IPR039420">
    <property type="entry name" value="WalR-like"/>
</dbReference>
<keyword evidence="7" id="KW-1185">Reference proteome</keyword>
<dbReference type="EMBL" id="PYGD01000002">
    <property type="protein sequence ID" value="PSK93168.1"/>
    <property type="molecule type" value="Genomic_DNA"/>
</dbReference>
<dbReference type="PROSITE" id="PS50110">
    <property type="entry name" value="RESPONSE_REGULATORY"/>
    <property type="match status" value="1"/>
</dbReference>
<evidence type="ECO:0000259" key="4">
    <source>
        <dbReference type="PROSITE" id="PS50043"/>
    </source>
</evidence>
<feature type="modified residue" description="4-aspartylphosphate" evidence="3">
    <location>
        <position position="60"/>
    </location>
</feature>
<dbReference type="InterPro" id="IPR016032">
    <property type="entry name" value="Sig_transdc_resp-reg_C-effctor"/>
</dbReference>
<dbReference type="Pfam" id="PF00072">
    <property type="entry name" value="Response_reg"/>
    <property type="match status" value="1"/>
</dbReference>
<dbReference type="SUPFAM" id="SSF46894">
    <property type="entry name" value="C-terminal effector domain of the bipartite response regulators"/>
    <property type="match status" value="1"/>
</dbReference>
<dbReference type="InterPro" id="IPR001789">
    <property type="entry name" value="Sig_transdc_resp-reg_receiver"/>
</dbReference>
<accession>A0A2P8D7I3</accession>
<dbReference type="GO" id="GO:0003677">
    <property type="term" value="F:DNA binding"/>
    <property type="evidence" value="ECO:0007669"/>
    <property type="project" value="UniProtKB-KW"/>
</dbReference>
<reference evidence="6 7" key="1">
    <citation type="submission" date="2018-03" db="EMBL/GenBank/DDBJ databases">
        <title>Genomic Encyclopedia of Type Strains, Phase III (KMG-III): the genomes of soil and plant-associated and newly described type strains.</title>
        <authorList>
            <person name="Whitman W."/>
        </authorList>
    </citation>
    <scope>NUCLEOTIDE SEQUENCE [LARGE SCALE GENOMIC DNA]</scope>
    <source>
        <strain evidence="6 7">CGMCC 1.12700</strain>
    </source>
</reference>
<dbReference type="InterPro" id="IPR011006">
    <property type="entry name" value="CheY-like_superfamily"/>
</dbReference>
<dbReference type="Gene3D" id="3.40.50.2300">
    <property type="match status" value="1"/>
</dbReference>
<dbReference type="PANTHER" id="PTHR43214">
    <property type="entry name" value="TWO-COMPONENT RESPONSE REGULATOR"/>
    <property type="match status" value="1"/>
</dbReference>
<keyword evidence="1 3" id="KW-0597">Phosphoprotein</keyword>
<evidence type="ECO:0000313" key="6">
    <source>
        <dbReference type="EMBL" id="PSK93168.1"/>
    </source>
</evidence>
<organism evidence="6 7">
    <name type="scientific">Taibaiella chishuiensis</name>
    <dbReference type="NCBI Taxonomy" id="1434707"/>
    <lineage>
        <taxon>Bacteria</taxon>
        <taxon>Pseudomonadati</taxon>
        <taxon>Bacteroidota</taxon>
        <taxon>Chitinophagia</taxon>
        <taxon>Chitinophagales</taxon>
        <taxon>Chitinophagaceae</taxon>
        <taxon>Taibaiella</taxon>
    </lineage>
</organism>
<dbReference type="InterPro" id="IPR000792">
    <property type="entry name" value="Tscrpt_reg_LuxR_C"/>
</dbReference>
<dbReference type="RefSeq" id="WP_106522193.1">
    <property type="nucleotide sequence ID" value="NZ_PYGD01000002.1"/>
</dbReference>
<gene>
    <name evidence="6" type="ORF">B0I18_102138</name>
</gene>
<dbReference type="Pfam" id="PF00196">
    <property type="entry name" value="GerE"/>
    <property type="match status" value="1"/>
</dbReference>
<evidence type="ECO:0000256" key="1">
    <source>
        <dbReference type="ARBA" id="ARBA00022553"/>
    </source>
</evidence>
<dbReference type="SMART" id="SM00448">
    <property type="entry name" value="REC"/>
    <property type="match status" value="1"/>
</dbReference>
<proteinExistence type="predicted"/>
<dbReference type="InterPro" id="IPR058245">
    <property type="entry name" value="NreC/VraR/RcsB-like_REC"/>
</dbReference>
<dbReference type="CDD" id="cd06170">
    <property type="entry name" value="LuxR_C_like"/>
    <property type="match status" value="1"/>
</dbReference>
<dbReference type="CDD" id="cd17535">
    <property type="entry name" value="REC_NarL-like"/>
    <property type="match status" value="1"/>
</dbReference>
<dbReference type="PROSITE" id="PS50043">
    <property type="entry name" value="HTH_LUXR_2"/>
    <property type="match status" value="1"/>
</dbReference>
<name>A0A2P8D7I3_9BACT</name>
<sequence>MDNMSTVTIALLDDHPVLVRGLKNMLESIAWLNVTGAYNSVSECLTDFAQKNLPQILLMDVFMPDKNGEELAVIIKRNYPEVALIAFTNLEQRYYINSLLAKGVSGYVIKSSSEDILVEAIRTVAAGGIYFDPLIEPQAMEAIKIKKSDAAGKLVLTPREKEILKLLADNCSSSEIAEKLYISKRTVDFHRANLLLKFDVKNSIALVKKAIELRGSL</sequence>
<dbReference type="OrthoDB" id="9797341at2"/>
<dbReference type="Proteomes" id="UP000240572">
    <property type="component" value="Unassembled WGS sequence"/>
</dbReference>
<keyword evidence="2" id="KW-0238">DNA-binding</keyword>
<dbReference type="SUPFAM" id="SSF52172">
    <property type="entry name" value="CheY-like"/>
    <property type="match status" value="1"/>
</dbReference>
<feature type="domain" description="Response regulatory" evidence="5">
    <location>
        <begin position="8"/>
        <end position="125"/>
    </location>
</feature>
<protein>
    <submittedName>
        <fullName evidence="6">LuxR family two component transcriptional regulator</fullName>
    </submittedName>
</protein>
<dbReference type="GO" id="GO:0006355">
    <property type="term" value="P:regulation of DNA-templated transcription"/>
    <property type="evidence" value="ECO:0007669"/>
    <property type="project" value="InterPro"/>
</dbReference>
<evidence type="ECO:0000256" key="3">
    <source>
        <dbReference type="PROSITE-ProRule" id="PRU00169"/>
    </source>
</evidence>
<evidence type="ECO:0000256" key="2">
    <source>
        <dbReference type="ARBA" id="ARBA00023125"/>
    </source>
</evidence>
<evidence type="ECO:0000259" key="5">
    <source>
        <dbReference type="PROSITE" id="PS50110"/>
    </source>
</evidence>
<evidence type="ECO:0000313" key="7">
    <source>
        <dbReference type="Proteomes" id="UP000240572"/>
    </source>
</evidence>
<dbReference type="GO" id="GO:0000160">
    <property type="term" value="P:phosphorelay signal transduction system"/>
    <property type="evidence" value="ECO:0007669"/>
    <property type="project" value="InterPro"/>
</dbReference>
<dbReference type="SMART" id="SM00421">
    <property type="entry name" value="HTH_LUXR"/>
    <property type="match status" value="1"/>
</dbReference>
<dbReference type="PRINTS" id="PR00038">
    <property type="entry name" value="HTHLUXR"/>
</dbReference>
<dbReference type="AlphaFoldDB" id="A0A2P8D7I3"/>
<feature type="domain" description="HTH luxR-type" evidence="4">
    <location>
        <begin position="149"/>
        <end position="214"/>
    </location>
</feature>
<comment type="caution">
    <text evidence="6">The sequence shown here is derived from an EMBL/GenBank/DDBJ whole genome shotgun (WGS) entry which is preliminary data.</text>
</comment>
<dbReference type="PANTHER" id="PTHR43214:SF43">
    <property type="entry name" value="TWO-COMPONENT RESPONSE REGULATOR"/>
    <property type="match status" value="1"/>
</dbReference>